<dbReference type="SFLD" id="SFLDG01098">
    <property type="entry name" value="Uncharacterised_Radical_SAM_Su"/>
    <property type="match status" value="1"/>
</dbReference>
<dbReference type="GO" id="GO:0016740">
    <property type="term" value="F:transferase activity"/>
    <property type="evidence" value="ECO:0007669"/>
    <property type="project" value="TreeGrafter"/>
</dbReference>
<dbReference type="EMBL" id="SRME01000002">
    <property type="protein sequence ID" value="TGG88253.1"/>
    <property type="molecule type" value="Genomic_DNA"/>
</dbReference>
<sequence>MRRIKLKVSYATAVMLGIKKGKLNFEMPTAYLMVGEKCIYNCSFCSQAREAQGNNDHLSRITWPNINYEKFIEKFDSTKFKRVCLQVVSSVGYEEELKLLLEYLKSKDILVSVSIRPKNEEEVENLFNNYNIDNMGISTDVPEKNLFEKIRGTKYDKHMEILINSSKKFLHKVTTHVIVGLGETDLDIVKFILRMKKNMINVSLFAFTPIKGTKFENKETPSLERYRKIQYAKEIIDNYKVKIEEFIFDEKGNLKELPGYNIDKEEAIKTSGCTWCNRPYYNDSPNKTFYNIPKVRTFKEG</sequence>
<comment type="caution">
    <text evidence="6">The sequence shown here is derived from an EMBL/GenBank/DDBJ whole genome shotgun (WGS) entry which is preliminary data.</text>
</comment>
<keyword evidence="4" id="KW-0411">Iron-sulfur</keyword>
<dbReference type="CDD" id="cd01335">
    <property type="entry name" value="Radical_SAM"/>
    <property type="match status" value="1"/>
</dbReference>
<feature type="domain" description="Radical SAM core" evidence="5">
    <location>
        <begin position="24"/>
        <end position="249"/>
    </location>
</feature>
<evidence type="ECO:0000313" key="7">
    <source>
        <dbReference type="Proteomes" id="UP000297288"/>
    </source>
</evidence>
<gene>
    <name evidence="6" type="ORF">E4650_04230</name>
</gene>
<dbReference type="InterPro" id="IPR006638">
    <property type="entry name" value="Elp3/MiaA/NifB-like_rSAM"/>
</dbReference>
<keyword evidence="1" id="KW-0949">S-adenosyl-L-methionine</keyword>
<dbReference type="Proteomes" id="UP000297288">
    <property type="component" value="Unassembled WGS sequence"/>
</dbReference>
<dbReference type="Pfam" id="PF04055">
    <property type="entry name" value="Radical_SAM"/>
    <property type="match status" value="1"/>
</dbReference>
<dbReference type="SMART" id="SM00729">
    <property type="entry name" value="Elp3"/>
    <property type="match status" value="1"/>
</dbReference>
<evidence type="ECO:0000256" key="2">
    <source>
        <dbReference type="ARBA" id="ARBA00022723"/>
    </source>
</evidence>
<dbReference type="InterPro" id="IPR058240">
    <property type="entry name" value="rSAM_sf"/>
</dbReference>
<dbReference type="PANTHER" id="PTHR43726">
    <property type="entry name" value="3-METHYLORNITHINE SYNTHASE"/>
    <property type="match status" value="1"/>
</dbReference>
<dbReference type="PROSITE" id="PS51918">
    <property type="entry name" value="RADICAL_SAM"/>
    <property type="match status" value="1"/>
</dbReference>
<dbReference type="PANTHER" id="PTHR43726:SF1">
    <property type="entry name" value="BIOTIN SYNTHASE"/>
    <property type="match status" value="1"/>
</dbReference>
<dbReference type="AlphaFoldDB" id="A0A4Z0W2F7"/>
<dbReference type="InterPro" id="IPR013785">
    <property type="entry name" value="Aldolase_TIM"/>
</dbReference>
<proteinExistence type="predicted"/>
<reference evidence="6 7" key="1">
    <citation type="submission" date="2019-04" db="EMBL/GenBank/DDBJ databases">
        <title>Draft genome sequence data and analysis of a Fermenting Bacterium, Geotoga petraea strain HO-Geo1, isolated from heavy-oil petroleum reservoir in Russia.</title>
        <authorList>
            <person name="Grouzdev D.S."/>
            <person name="Semenova E.M."/>
            <person name="Sokolova D.S."/>
            <person name="Tourova T.P."/>
            <person name="Poltaraus A.B."/>
            <person name="Nazina T.N."/>
        </authorList>
    </citation>
    <scope>NUCLEOTIDE SEQUENCE [LARGE SCALE GENOMIC DNA]</scope>
    <source>
        <strain evidence="6 7">HO-Geo1</strain>
    </source>
</reference>
<dbReference type="InterPro" id="IPR007197">
    <property type="entry name" value="rSAM"/>
</dbReference>
<evidence type="ECO:0000256" key="1">
    <source>
        <dbReference type="ARBA" id="ARBA00022691"/>
    </source>
</evidence>
<dbReference type="SFLD" id="SFLDS00029">
    <property type="entry name" value="Radical_SAM"/>
    <property type="match status" value="1"/>
</dbReference>
<keyword evidence="2" id="KW-0479">Metal-binding</keyword>
<dbReference type="OrthoDB" id="5495221at2"/>
<dbReference type="GO" id="GO:0051536">
    <property type="term" value="F:iron-sulfur cluster binding"/>
    <property type="evidence" value="ECO:0007669"/>
    <property type="project" value="UniProtKB-KW"/>
</dbReference>
<dbReference type="InterPro" id="IPR034422">
    <property type="entry name" value="HydE/PylB-like"/>
</dbReference>
<protein>
    <submittedName>
        <fullName evidence="6">Radical SAM protein</fullName>
    </submittedName>
</protein>
<dbReference type="SUPFAM" id="SSF102114">
    <property type="entry name" value="Radical SAM enzymes"/>
    <property type="match status" value="1"/>
</dbReference>
<evidence type="ECO:0000313" key="6">
    <source>
        <dbReference type="EMBL" id="TGG88253.1"/>
    </source>
</evidence>
<keyword evidence="3" id="KW-0408">Iron</keyword>
<organism evidence="6 7">
    <name type="scientific">Geotoga petraea</name>
    <dbReference type="NCBI Taxonomy" id="28234"/>
    <lineage>
        <taxon>Bacteria</taxon>
        <taxon>Thermotogati</taxon>
        <taxon>Thermotogota</taxon>
        <taxon>Thermotogae</taxon>
        <taxon>Petrotogales</taxon>
        <taxon>Petrotogaceae</taxon>
        <taxon>Geotoga</taxon>
    </lineage>
</organism>
<dbReference type="GO" id="GO:0046872">
    <property type="term" value="F:metal ion binding"/>
    <property type="evidence" value="ECO:0007669"/>
    <property type="project" value="UniProtKB-KW"/>
</dbReference>
<evidence type="ECO:0000256" key="4">
    <source>
        <dbReference type="ARBA" id="ARBA00023014"/>
    </source>
</evidence>
<evidence type="ECO:0000256" key="3">
    <source>
        <dbReference type="ARBA" id="ARBA00023004"/>
    </source>
</evidence>
<name>A0A4Z0W2F7_9BACT</name>
<evidence type="ECO:0000259" key="5">
    <source>
        <dbReference type="PROSITE" id="PS51918"/>
    </source>
</evidence>
<dbReference type="Gene3D" id="3.20.20.70">
    <property type="entry name" value="Aldolase class I"/>
    <property type="match status" value="1"/>
</dbReference>
<accession>A0A4Z0W2F7</accession>